<proteinExistence type="inferred from homology"/>
<dbReference type="Gene3D" id="1.20.1600.10">
    <property type="entry name" value="Outer membrane efflux proteins (OEP)"/>
    <property type="match status" value="1"/>
</dbReference>
<dbReference type="Pfam" id="PF02321">
    <property type="entry name" value="OEP"/>
    <property type="match status" value="1"/>
</dbReference>
<keyword evidence="2" id="KW-0732">Signal</keyword>
<feature type="signal peptide" evidence="2">
    <location>
        <begin position="1"/>
        <end position="22"/>
    </location>
</feature>
<dbReference type="InterPro" id="IPR010131">
    <property type="entry name" value="MdtP/NodT-like"/>
</dbReference>
<dbReference type="GO" id="GO:0015562">
    <property type="term" value="F:efflux transmembrane transporter activity"/>
    <property type="evidence" value="ECO:0007669"/>
    <property type="project" value="InterPro"/>
</dbReference>
<name>A0A842HCM7_9BACT</name>
<evidence type="ECO:0000256" key="2">
    <source>
        <dbReference type="SAM" id="SignalP"/>
    </source>
</evidence>
<dbReference type="Proteomes" id="UP000546464">
    <property type="component" value="Unassembled WGS sequence"/>
</dbReference>
<dbReference type="EMBL" id="JACHVB010000020">
    <property type="protein sequence ID" value="MBC2593949.1"/>
    <property type="molecule type" value="Genomic_DNA"/>
</dbReference>
<keyword evidence="4" id="KW-1185">Reference proteome</keyword>
<dbReference type="AlphaFoldDB" id="A0A842HCM7"/>
<reference evidence="3 4" key="1">
    <citation type="submission" date="2020-07" db="EMBL/GenBank/DDBJ databases">
        <authorList>
            <person name="Feng X."/>
        </authorList>
    </citation>
    <scope>NUCLEOTIDE SEQUENCE [LARGE SCALE GENOMIC DNA]</scope>
    <source>
        <strain evidence="3 4">JCM31066</strain>
    </source>
</reference>
<dbReference type="SUPFAM" id="SSF56954">
    <property type="entry name" value="Outer membrane efflux proteins (OEP)"/>
    <property type="match status" value="1"/>
</dbReference>
<evidence type="ECO:0000313" key="4">
    <source>
        <dbReference type="Proteomes" id="UP000546464"/>
    </source>
</evidence>
<dbReference type="InterPro" id="IPR003423">
    <property type="entry name" value="OMP_efflux"/>
</dbReference>
<organism evidence="3 4">
    <name type="scientific">Ruficoccus amylovorans</name>
    <dbReference type="NCBI Taxonomy" id="1804625"/>
    <lineage>
        <taxon>Bacteria</taxon>
        <taxon>Pseudomonadati</taxon>
        <taxon>Verrucomicrobiota</taxon>
        <taxon>Opitutia</taxon>
        <taxon>Puniceicoccales</taxon>
        <taxon>Cerasicoccaceae</taxon>
        <taxon>Ruficoccus</taxon>
    </lineage>
</organism>
<dbReference type="PANTHER" id="PTHR30203:SF24">
    <property type="entry name" value="BLR4935 PROTEIN"/>
    <property type="match status" value="1"/>
</dbReference>
<comment type="similarity">
    <text evidence="1">Belongs to the outer membrane factor (OMF) (TC 1.B.17) family.</text>
</comment>
<comment type="caution">
    <text evidence="3">The sequence shown here is derived from an EMBL/GenBank/DDBJ whole genome shotgun (WGS) entry which is preliminary data.</text>
</comment>
<evidence type="ECO:0000313" key="3">
    <source>
        <dbReference type="EMBL" id="MBC2593949.1"/>
    </source>
</evidence>
<dbReference type="PANTHER" id="PTHR30203">
    <property type="entry name" value="OUTER MEMBRANE CATION EFFLUX PROTEIN"/>
    <property type="match status" value="1"/>
</dbReference>
<protein>
    <submittedName>
        <fullName evidence="3">TolC family protein</fullName>
    </submittedName>
</protein>
<sequence>MTIFRCLYTCLCLWAVSPGVLPAQTEPPAEPEVIALPLALRRAVENDPRMGLNAALADAAQGQVEQADLPPNPVIGGEAENFLGTGPITGVQGLELTLGISQVIETADKRARRTTLARRERDLVDWQRELLVAEVEAEVRAAFVDVLLAQELVTLRARQLDLARQSETETARLVEAARSPQLDLTRATLAARRQTYALEQAQRELATAKANLAVLWGEGSFSDFEVEGSVVLEPEVPSFGELAAMLPNTAELARYEALRKTREAALDLEKARAVPDFEIYAGGRYYNEDNGNFGFVAGFEIPWPLFDRNQGNIRTARAQVRAVEYEREALRRELLTSLHRAYQVLVSAHAEAISVQADLLPGAEQALADTSAGYERGQYTQLAVLESRQTFFEIREASLVALQRYAAAQAQIQALTRPAGLSY</sequence>
<gene>
    <name evidence="3" type="ORF">H5P28_06705</name>
</gene>
<dbReference type="RefSeq" id="WP_185674936.1">
    <property type="nucleotide sequence ID" value="NZ_JACHVB010000020.1"/>
</dbReference>
<evidence type="ECO:0000256" key="1">
    <source>
        <dbReference type="ARBA" id="ARBA00007613"/>
    </source>
</evidence>
<feature type="chain" id="PRO_5032466155" evidence="2">
    <location>
        <begin position="23"/>
        <end position="423"/>
    </location>
</feature>
<accession>A0A842HCM7</accession>